<evidence type="ECO:0000256" key="1">
    <source>
        <dbReference type="SAM" id="MobiDB-lite"/>
    </source>
</evidence>
<feature type="region of interest" description="Disordered" evidence="1">
    <location>
        <begin position="1"/>
        <end position="28"/>
    </location>
</feature>
<reference evidence="2 3" key="1">
    <citation type="journal article" date="2019" name="Int. J. Syst. Evol. Microbiol.">
        <title>The Global Catalogue of Microorganisms (GCM) 10K type strain sequencing project: providing services to taxonomists for standard genome sequencing and annotation.</title>
        <authorList>
            <consortium name="The Broad Institute Genomics Platform"/>
            <consortium name="The Broad Institute Genome Sequencing Center for Infectious Disease"/>
            <person name="Wu L."/>
            <person name="Ma J."/>
        </authorList>
    </citation>
    <scope>NUCLEOTIDE SEQUENCE [LARGE SCALE GENOMIC DNA]</scope>
    <source>
        <strain evidence="2 3">CGMCC 1.10594</strain>
    </source>
</reference>
<accession>A0ABD6CTW6</accession>
<evidence type="ECO:0000313" key="2">
    <source>
        <dbReference type="EMBL" id="MFD1632702.1"/>
    </source>
</evidence>
<gene>
    <name evidence="2" type="ORF">ACFSBJ_02915</name>
</gene>
<dbReference type="RefSeq" id="WP_256406006.1">
    <property type="nucleotide sequence ID" value="NZ_CP187151.1"/>
</dbReference>
<proteinExistence type="predicted"/>
<protein>
    <submittedName>
        <fullName evidence="2">Uncharacterized protein</fullName>
    </submittedName>
</protein>
<name>A0ABD6CTW6_9EURY</name>
<keyword evidence="3" id="KW-1185">Reference proteome</keyword>
<dbReference type="EMBL" id="JBHUDL010000004">
    <property type="protein sequence ID" value="MFD1632702.1"/>
    <property type="molecule type" value="Genomic_DNA"/>
</dbReference>
<sequence length="213" mass="23916">MKVWVDPKETAAGAWSEAAEGPERPAVPPATPVVERAHATRYPVQYTDGAFLTPATAPTADGAETAEYARIQFNCAVDGAGTIKLTARGYRWGGEDADVRFKSLFSRAPMPTETQPIETYERWRRAQRGTVSGFEAGDEYIDFVPEDGTTEESRERREWDQLRWAVQLRLAELELVRNTAFARYRLRERDEWDAVRGTVRWKPTAFGDADGGA</sequence>
<dbReference type="Proteomes" id="UP001597075">
    <property type="component" value="Unassembled WGS sequence"/>
</dbReference>
<comment type="caution">
    <text evidence="2">The sequence shown here is derived from an EMBL/GenBank/DDBJ whole genome shotgun (WGS) entry which is preliminary data.</text>
</comment>
<evidence type="ECO:0000313" key="3">
    <source>
        <dbReference type="Proteomes" id="UP001597075"/>
    </source>
</evidence>
<organism evidence="2 3">
    <name type="scientific">Haloplanus ruber</name>
    <dbReference type="NCBI Taxonomy" id="869892"/>
    <lineage>
        <taxon>Archaea</taxon>
        <taxon>Methanobacteriati</taxon>
        <taxon>Methanobacteriota</taxon>
        <taxon>Stenosarchaea group</taxon>
        <taxon>Halobacteria</taxon>
        <taxon>Halobacteriales</taxon>
        <taxon>Haloferacaceae</taxon>
        <taxon>Haloplanus</taxon>
    </lineage>
</organism>
<dbReference type="AlphaFoldDB" id="A0ABD6CTW6"/>